<organism evidence="2 3">
    <name type="scientific">Rhodococcus qingshengii</name>
    <dbReference type="NCBI Taxonomy" id="334542"/>
    <lineage>
        <taxon>Bacteria</taxon>
        <taxon>Bacillati</taxon>
        <taxon>Actinomycetota</taxon>
        <taxon>Actinomycetes</taxon>
        <taxon>Mycobacteriales</taxon>
        <taxon>Nocardiaceae</taxon>
        <taxon>Rhodococcus</taxon>
        <taxon>Rhodococcus erythropolis group</taxon>
    </lineage>
</organism>
<dbReference type="EMBL" id="JARDXE010000041">
    <property type="protein sequence ID" value="MDE8650001.1"/>
    <property type="molecule type" value="Genomic_DNA"/>
</dbReference>
<comment type="caution">
    <text evidence="2">The sequence shown here is derived from an EMBL/GenBank/DDBJ whole genome shotgun (WGS) entry which is preliminary data.</text>
</comment>
<dbReference type="AlphaFoldDB" id="A0AAW6LXS2"/>
<sequence>MGYVGVRRICADTDIDVIESLGRAIGVKARIATIALCLQGLAGLLTTIAVVTTIKMKTTMPTGRQSVEGLYVVGTVVTVARN</sequence>
<gene>
    <name evidence="2" type="ORF">PXH69_34115</name>
</gene>
<dbReference type="RefSeq" id="WP_275233140.1">
    <property type="nucleotide sequence ID" value="NZ_JARDXE010000041.1"/>
</dbReference>
<keyword evidence="1" id="KW-0472">Membrane</keyword>
<accession>A0AAW6LXS2</accession>
<feature type="transmembrane region" description="Helical" evidence="1">
    <location>
        <begin position="31"/>
        <end position="54"/>
    </location>
</feature>
<proteinExistence type="predicted"/>
<evidence type="ECO:0000256" key="1">
    <source>
        <dbReference type="SAM" id="Phobius"/>
    </source>
</evidence>
<reference evidence="2" key="1">
    <citation type="submission" date="2023-02" db="EMBL/GenBank/DDBJ databases">
        <title>A novel hydrolase synthesized by Rhodococcus erythropolis HQ is responsible for the detoxification of Zearalenone.</title>
        <authorList>
            <person name="Hu J."/>
            <person name="Xu J."/>
        </authorList>
    </citation>
    <scope>NUCLEOTIDE SEQUENCE</scope>
    <source>
        <strain evidence="2">HQ</strain>
    </source>
</reference>
<evidence type="ECO:0000313" key="2">
    <source>
        <dbReference type="EMBL" id="MDE8650001.1"/>
    </source>
</evidence>
<dbReference type="Proteomes" id="UP001217325">
    <property type="component" value="Unassembled WGS sequence"/>
</dbReference>
<name>A0AAW6LXS2_RHOSG</name>
<keyword evidence="1" id="KW-0812">Transmembrane</keyword>
<keyword evidence="1" id="KW-1133">Transmembrane helix</keyword>
<protein>
    <submittedName>
        <fullName evidence="2">Uncharacterized protein</fullName>
    </submittedName>
</protein>
<evidence type="ECO:0000313" key="3">
    <source>
        <dbReference type="Proteomes" id="UP001217325"/>
    </source>
</evidence>